<name>A0A7J6KP71_PERCH</name>
<dbReference type="EMBL" id="JAAPAO010002022">
    <property type="protein sequence ID" value="KAF4648371.1"/>
    <property type="molecule type" value="Genomic_DNA"/>
</dbReference>
<evidence type="ECO:0000313" key="1">
    <source>
        <dbReference type="EMBL" id="KAF4648371.1"/>
    </source>
</evidence>
<proteinExistence type="predicted"/>
<feature type="non-terminal residue" evidence="1">
    <location>
        <position position="64"/>
    </location>
</feature>
<protein>
    <submittedName>
        <fullName evidence="1">Uncharacterized protein</fullName>
    </submittedName>
</protein>
<evidence type="ECO:0000313" key="2">
    <source>
        <dbReference type="Proteomes" id="UP000591131"/>
    </source>
</evidence>
<reference evidence="1 2" key="1">
    <citation type="submission" date="2020-04" db="EMBL/GenBank/DDBJ databases">
        <title>Perkinsus chesapeaki whole genome sequence.</title>
        <authorList>
            <person name="Bogema D.R."/>
        </authorList>
    </citation>
    <scope>NUCLEOTIDE SEQUENCE [LARGE SCALE GENOMIC DNA]</scope>
    <source>
        <strain evidence="1">ATCC PRA-425</strain>
    </source>
</reference>
<keyword evidence="2" id="KW-1185">Reference proteome</keyword>
<dbReference type="Proteomes" id="UP000591131">
    <property type="component" value="Unassembled WGS sequence"/>
</dbReference>
<dbReference type="AlphaFoldDB" id="A0A7J6KP71"/>
<gene>
    <name evidence="1" type="ORF">FOL47_003368</name>
</gene>
<accession>A0A7J6KP71</accession>
<comment type="caution">
    <text evidence="1">The sequence shown here is derived from an EMBL/GenBank/DDBJ whole genome shotgun (WGS) entry which is preliminary data.</text>
</comment>
<sequence>GFVYTAAREEESIGDSIGGPLNLRCHKDDVRHSLPRSHDNDFGPLGWSMQHHSTFNRLRHSSFK</sequence>
<feature type="non-terminal residue" evidence="1">
    <location>
        <position position="1"/>
    </location>
</feature>
<organism evidence="1 2">
    <name type="scientific">Perkinsus chesapeaki</name>
    <name type="common">Clam parasite</name>
    <name type="synonym">Perkinsus andrewsi</name>
    <dbReference type="NCBI Taxonomy" id="330153"/>
    <lineage>
        <taxon>Eukaryota</taxon>
        <taxon>Sar</taxon>
        <taxon>Alveolata</taxon>
        <taxon>Perkinsozoa</taxon>
        <taxon>Perkinsea</taxon>
        <taxon>Perkinsida</taxon>
        <taxon>Perkinsidae</taxon>
        <taxon>Perkinsus</taxon>
    </lineage>
</organism>